<evidence type="ECO:0000313" key="4">
    <source>
        <dbReference type="Proteomes" id="UP001336250"/>
    </source>
</evidence>
<protein>
    <submittedName>
        <fullName evidence="3">Tripartite tricarboxylate transporter substrate binding protein</fullName>
    </submittedName>
</protein>
<keyword evidence="4" id="KW-1185">Reference proteome</keyword>
<dbReference type="Gene3D" id="3.40.190.150">
    <property type="entry name" value="Bordetella uptake gene, domain 1"/>
    <property type="match status" value="1"/>
</dbReference>
<dbReference type="InterPro" id="IPR005064">
    <property type="entry name" value="BUG"/>
</dbReference>
<feature type="signal peptide" evidence="2">
    <location>
        <begin position="1"/>
        <end position="30"/>
    </location>
</feature>
<proteinExistence type="inferred from homology"/>
<evidence type="ECO:0000256" key="1">
    <source>
        <dbReference type="ARBA" id="ARBA00006987"/>
    </source>
</evidence>
<dbReference type="Gene3D" id="3.40.190.10">
    <property type="entry name" value="Periplasmic binding protein-like II"/>
    <property type="match status" value="1"/>
</dbReference>
<dbReference type="AlphaFoldDB" id="A0AAW9Q7Y7"/>
<dbReference type="Pfam" id="PF03401">
    <property type="entry name" value="TctC"/>
    <property type="match status" value="1"/>
</dbReference>
<dbReference type="PANTHER" id="PTHR42928:SF5">
    <property type="entry name" value="BLR1237 PROTEIN"/>
    <property type="match status" value="1"/>
</dbReference>
<accession>A0AAW9Q7Y7</accession>
<feature type="chain" id="PRO_5043521989" evidence="2">
    <location>
        <begin position="31"/>
        <end position="336"/>
    </location>
</feature>
<gene>
    <name evidence="3" type="ORF">V4F39_05375</name>
</gene>
<dbReference type="Proteomes" id="UP001336250">
    <property type="component" value="Unassembled WGS sequence"/>
</dbReference>
<reference evidence="3 4" key="1">
    <citation type="submission" date="2024-02" db="EMBL/GenBank/DDBJ databases">
        <title>Genome sequence of Aquincola sp. MAHUQ-54.</title>
        <authorList>
            <person name="Huq M.A."/>
        </authorList>
    </citation>
    <scope>NUCLEOTIDE SEQUENCE [LARGE SCALE GENOMIC DNA]</scope>
    <source>
        <strain evidence="3 4">MAHUQ-54</strain>
    </source>
</reference>
<dbReference type="CDD" id="cd13578">
    <property type="entry name" value="PBP2_Bug27"/>
    <property type="match status" value="1"/>
</dbReference>
<evidence type="ECO:0000256" key="2">
    <source>
        <dbReference type="SAM" id="SignalP"/>
    </source>
</evidence>
<keyword evidence="2" id="KW-0732">Signal</keyword>
<sequence>MNRRTSLAWLAAHAAAPFAAALGAASPAAAQTGARPIRLVVPYAPGGPLDLIARALAQAVNDSLGTVIVENRAGAGGNLGADLVAKAAPDGQTIVMGAVATHAINPWLFRRIPYDPIRDFTPITLVAQVPNVLVMNAETAARLKINNLRDLVDYAKRNPGKLNYGSGGNGSAGHLAGEMFKSQAGLFLVHIPYGGGNPAQLALLSGQVDLNFDNLATASANIKSGKLKAIAVTTARRASAMPEVPTIAEQGGAVGLGKFDINTWFGLLGPAGMPEATVQRLNRAFVDALGSADVKARLATLMAEASPTTPAQFGGFVKSELAKYERVVKQSGATVD</sequence>
<dbReference type="SUPFAM" id="SSF53850">
    <property type="entry name" value="Periplasmic binding protein-like II"/>
    <property type="match status" value="1"/>
</dbReference>
<comment type="similarity">
    <text evidence="1">Belongs to the UPF0065 (bug) family.</text>
</comment>
<evidence type="ECO:0000313" key="3">
    <source>
        <dbReference type="EMBL" id="MEF7613335.1"/>
    </source>
</evidence>
<comment type="caution">
    <text evidence="3">The sequence shown here is derived from an EMBL/GenBank/DDBJ whole genome shotgun (WGS) entry which is preliminary data.</text>
</comment>
<dbReference type="InterPro" id="IPR042100">
    <property type="entry name" value="Bug_dom1"/>
</dbReference>
<name>A0AAW9Q7Y7_9BURK</name>
<dbReference type="EMBL" id="JAZIBG010000017">
    <property type="protein sequence ID" value="MEF7613335.1"/>
    <property type="molecule type" value="Genomic_DNA"/>
</dbReference>
<dbReference type="PIRSF" id="PIRSF017082">
    <property type="entry name" value="YflP"/>
    <property type="match status" value="1"/>
</dbReference>
<dbReference type="PANTHER" id="PTHR42928">
    <property type="entry name" value="TRICARBOXYLATE-BINDING PROTEIN"/>
    <property type="match status" value="1"/>
</dbReference>
<dbReference type="RefSeq" id="WP_332288278.1">
    <property type="nucleotide sequence ID" value="NZ_JAZIBG010000017.1"/>
</dbReference>
<organism evidence="3 4">
    <name type="scientific">Aquincola agrisoli</name>
    <dbReference type="NCBI Taxonomy" id="3119538"/>
    <lineage>
        <taxon>Bacteria</taxon>
        <taxon>Pseudomonadati</taxon>
        <taxon>Pseudomonadota</taxon>
        <taxon>Betaproteobacteria</taxon>
        <taxon>Burkholderiales</taxon>
        <taxon>Sphaerotilaceae</taxon>
        <taxon>Aquincola</taxon>
    </lineage>
</organism>